<protein>
    <submittedName>
        <fullName evidence="2">Uncharacterized protein</fullName>
    </submittedName>
</protein>
<feature type="compositionally biased region" description="Basic and acidic residues" evidence="1">
    <location>
        <begin position="215"/>
        <end position="225"/>
    </location>
</feature>
<dbReference type="AlphaFoldDB" id="A0A8X6YWL8"/>
<dbReference type="Proteomes" id="UP000886998">
    <property type="component" value="Unassembled WGS sequence"/>
</dbReference>
<feature type="compositionally biased region" description="Acidic residues" evidence="1">
    <location>
        <begin position="200"/>
        <end position="214"/>
    </location>
</feature>
<keyword evidence="3" id="KW-1185">Reference proteome</keyword>
<sequence>MVKDISEVCSDILDARSETYTAKNETEDSFVSETSSESEEDSFVSETSSESEENAAKEIKDGAIPEGEPKLPDDAKVAHSDMDKDVFNLSGNGIMEKAETVKTEENVAKEIKDGAIPEDDEEPIGLGKSAVFDGLVRGNAACKHYPYSADNGCRDEDDEYDSSDSGDSDELSSSFECFYDSVYHREMMLMYGNTSFGSEDYIEESDGSANEPDEIPLKDGDEKGEQSSLEDFEIVNFFDVKKQMI</sequence>
<reference evidence="2" key="1">
    <citation type="submission" date="2020-08" db="EMBL/GenBank/DDBJ databases">
        <title>Multicomponent nature underlies the extraordinary mechanical properties of spider dragline silk.</title>
        <authorList>
            <person name="Kono N."/>
            <person name="Nakamura H."/>
            <person name="Mori M."/>
            <person name="Yoshida Y."/>
            <person name="Ohtoshi R."/>
            <person name="Malay A.D."/>
            <person name="Moran D.A.P."/>
            <person name="Tomita M."/>
            <person name="Numata K."/>
            <person name="Arakawa K."/>
        </authorList>
    </citation>
    <scope>NUCLEOTIDE SEQUENCE</scope>
</reference>
<feature type="region of interest" description="Disordered" evidence="1">
    <location>
        <begin position="199"/>
        <end position="229"/>
    </location>
</feature>
<feature type="region of interest" description="Disordered" evidence="1">
    <location>
        <begin position="20"/>
        <end position="73"/>
    </location>
</feature>
<feature type="compositionally biased region" description="Acidic residues" evidence="1">
    <location>
        <begin position="155"/>
        <end position="170"/>
    </location>
</feature>
<proteinExistence type="predicted"/>
<name>A0A8X6YWL8_9ARAC</name>
<accession>A0A8X6YWL8</accession>
<comment type="caution">
    <text evidence="2">The sequence shown here is derived from an EMBL/GenBank/DDBJ whole genome shotgun (WGS) entry which is preliminary data.</text>
</comment>
<dbReference type="EMBL" id="BMAV01023494">
    <property type="protein sequence ID" value="GFY79272.1"/>
    <property type="molecule type" value="Genomic_DNA"/>
</dbReference>
<gene>
    <name evidence="2" type="ORF">TNIN_188761</name>
</gene>
<evidence type="ECO:0000313" key="3">
    <source>
        <dbReference type="Proteomes" id="UP000886998"/>
    </source>
</evidence>
<feature type="compositionally biased region" description="Acidic residues" evidence="1">
    <location>
        <begin position="36"/>
        <end position="53"/>
    </location>
</feature>
<feature type="region of interest" description="Disordered" evidence="1">
    <location>
        <begin position="144"/>
        <end position="172"/>
    </location>
</feature>
<feature type="compositionally biased region" description="Basic and acidic residues" evidence="1">
    <location>
        <begin position="54"/>
        <end position="73"/>
    </location>
</feature>
<organism evidence="2 3">
    <name type="scientific">Trichonephila inaurata madagascariensis</name>
    <dbReference type="NCBI Taxonomy" id="2747483"/>
    <lineage>
        <taxon>Eukaryota</taxon>
        <taxon>Metazoa</taxon>
        <taxon>Ecdysozoa</taxon>
        <taxon>Arthropoda</taxon>
        <taxon>Chelicerata</taxon>
        <taxon>Arachnida</taxon>
        <taxon>Araneae</taxon>
        <taxon>Araneomorphae</taxon>
        <taxon>Entelegynae</taxon>
        <taxon>Araneoidea</taxon>
        <taxon>Nephilidae</taxon>
        <taxon>Trichonephila</taxon>
        <taxon>Trichonephila inaurata</taxon>
    </lineage>
</organism>
<evidence type="ECO:0000256" key="1">
    <source>
        <dbReference type="SAM" id="MobiDB-lite"/>
    </source>
</evidence>
<evidence type="ECO:0000313" key="2">
    <source>
        <dbReference type="EMBL" id="GFY79272.1"/>
    </source>
</evidence>